<reference evidence="6" key="1">
    <citation type="submission" date="2016-10" db="EMBL/GenBank/DDBJ databases">
        <authorList>
            <person name="Varghese N."/>
            <person name="Submissions S."/>
        </authorList>
    </citation>
    <scope>NUCLEOTIDE SEQUENCE [LARGE SCALE GENOMIC DNA]</scope>
    <source>
        <strain evidence="6">DSM 44675</strain>
    </source>
</reference>
<keyword evidence="2 5" id="KW-0238">DNA-binding</keyword>
<feature type="domain" description="HTH luxR-type" evidence="4">
    <location>
        <begin position="231"/>
        <end position="296"/>
    </location>
</feature>
<evidence type="ECO:0000256" key="3">
    <source>
        <dbReference type="ARBA" id="ARBA00023163"/>
    </source>
</evidence>
<evidence type="ECO:0000259" key="4">
    <source>
        <dbReference type="PROSITE" id="PS50043"/>
    </source>
</evidence>
<keyword evidence="6" id="KW-1185">Reference proteome</keyword>
<evidence type="ECO:0000256" key="1">
    <source>
        <dbReference type="ARBA" id="ARBA00023015"/>
    </source>
</evidence>
<dbReference type="InterPro" id="IPR036388">
    <property type="entry name" value="WH-like_DNA-bd_sf"/>
</dbReference>
<sequence>MAHSRAAATLQSGYVLMNDVMRPSDEDALRGELRLLRGRTPFPVLFAGAVENGRMRLSGFAGTRSAVLRGLVIDARCGLGGRAMAEQRPEAAADYFNSSHITHDYDVQVAREGIESLLAVPVVVRGATRAAIYGGLRSRQPIGDVMAGEVMRSATRLAREIEIRDEVDRRVTMLANAGAGPGAHRRGAAASERIIESYLALRDLAGRVADEALGAQLRAVEETLRSLTAGGADPSVTLSAREFDVLSYVALGCRNAEIADRLSLSVETVKTYMRNLMAKLEVGSRHEAVVEARRRGLLP</sequence>
<dbReference type="InterPro" id="IPR016032">
    <property type="entry name" value="Sig_transdc_resp-reg_C-effctor"/>
</dbReference>
<dbReference type="EMBL" id="FOAW01000015">
    <property type="protein sequence ID" value="SEL81435.1"/>
    <property type="molecule type" value="Genomic_DNA"/>
</dbReference>
<accession>A0A1H7TA62</accession>
<dbReference type="PROSITE" id="PS50043">
    <property type="entry name" value="HTH_LUXR_2"/>
    <property type="match status" value="1"/>
</dbReference>
<gene>
    <name evidence="5" type="ORF">SAMN05444583_11550</name>
</gene>
<dbReference type="Gene3D" id="3.30.450.40">
    <property type="match status" value="1"/>
</dbReference>
<dbReference type="PRINTS" id="PR00038">
    <property type="entry name" value="HTHLUXR"/>
</dbReference>
<protein>
    <submittedName>
        <fullName evidence="5">DNA-binding response regulator, NarL/FixJ family, contains REC and HTH domains</fullName>
    </submittedName>
</protein>
<dbReference type="PANTHER" id="PTHR44688:SF16">
    <property type="entry name" value="DNA-BINDING TRANSCRIPTIONAL ACTIVATOR DEVR_DOSR"/>
    <property type="match status" value="1"/>
</dbReference>
<dbReference type="Proteomes" id="UP000198677">
    <property type="component" value="Unassembled WGS sequence"/>
</dbReference>
<proteinExistence type="predicted"/>
<dbReference type="InterPro" id="IPR029016">
    <property type="entry name" value="GAF-like_dom_sf"/>
</dbReference>
<dbReference type="SUPFAM" id="SSF55781">
    <property type="entry name" value="GAF domain-like"/>
    <property type="match status" value="1"/>
</dbReference>
<dbReference type="Pfam" id="PF00196">
    <property type="entry name" value="GerE"/>
    <property type="match status" value="1"/>
</dbReference>
<dbReference type="PROSITE" id="PS00622">
    <property type="entry name" value="HTH_LUXR_1"/>
    <property type="match status" value="1"/>
</dbReference>
<name>A0A1H7TA62_9NOCA</name>
<keyword evidence="3" id="KW-0804">Transcription</keyword>
<evidence type="ECO:0000313" key="6">
    <source>
        <dbReference type="Proteomes" id="UP000198677"/>
    </source>
</evidence>
<keyword evidence="1" id="KW-0805">Transcription regulation</keyword>
<evidence type="ECO:0000313" key="5">
    <source>
        <dbReference type="EMBL" id="SEL81435.1"/>
    </source>
</evidence>
<dbReference type="PANTHER" id="PTHR44688">
    <property type="entry name" value="DNA-BINDING TRANSCRIPTIONAL ACTIVATOR DEVR_DOSR"/>
    <property type="match status" value="1"/>
</dbReference>
<organism evidence="5 6">
    <name type="scientific">Rhodococcus maanshanensis</name>
    <dbReference type="NCBI Taxonomy" id="183556"/>
    <lineage>
        <taxon>Bacteria</taxon>
        <taxon>Bacillati</taxon>
        <taxon>Actinomycetota</taxon>
        <taxon>Actinomycetes</taxon>
        <taxon>Mycobacteriales</taxon>
        <taxon>Nocardiaceae</taxon>
        <taxon>Rhodococcus</taxon>
    </lineage>
</organism>
<dbReference type="SUPFAM" id="SSF46894">
    <property type="entry name" value="C-terminal effector domain of the bipartite response regulators"/>
    <property type="match status" value="1"/>
</dbReference>
<dbReference type="Gene3D" id="1.10.10.10">
    <property type="entry name" value="Winged helix-like DNA-binding domain superfamily/Winged helix DNA-binding domain"/>
    <property type="match status" value="1"/>
</dbReference>
<dbReference type="GO" id="GO:0006355">
    <property type="term" value="P:regulation of DNA-templated transcription"/>
    <property type="evidence" value="ECO:0007669"/>
    <property type="project" value="InterPro"/>
</dbReference>
<dbReference type="SMART" id="SM00421">
    <property type="entry name" value="HTH_LUXR"/>
    <property type="match status" value="1"/>
</dbReference>
<evidence type="ECO:0000256" key="2">
    <source>
        <dbReference type="ARBA" id="ARBA00023125"/>
    </source>
</evidence>
<dbReference type="InterPro" id="IPR000792">
    <property type="entry name" value="Tscrpt_reg_LuxR_C"/>
</dbReference>
<dbReference type="CDD" id="cd06170">
    <property type="entry name" value="LuxR_C_like"/>
    <property type="match status" value="1"/>
</dbReference>
<dbReference type="AlphaFoldDB" id="A0A1H7TA62"/>
<dbReference type="GO" id="GO:0003677">
    <property type="term" value="F:DNA binding"/>
    <property type="evidence" value="ECO:0007669"/>
    <property type="project" value="UniProtKB-KW"/>
</dbReference>